<name>A0ABM3M5S9_BICAN</name>
<dbReference type="Proteomes" id="UP001652582">
    <property type="component" value="Chromosome 27"/>
</dbReference>
<sequence>MKCRPLLYNRTTKHTAMMNHSKKHLKCDFTQTTSGADQCDLTIHRTGKEENTAAEVSVVGDVATVVVKNEYIDIMLSADNLKSENDNYIDNSNNDCKSDLSMKSEVKPLDDASSADYHKYAVIEHSTDTQRPIKRENIIFGCTVCYEDFLQEDAYNEHMILHLQVRLTHFSVEDAGDNTASQVCEPRAAVSRSCDSLVLQNRTGSQRLNDDSATDCAQALVAPLSSRLAANNNSKVQVTEDEAVTWKDKQILETNIGEFDNHVSQSNTKTLNRCQTKTNCEPQLCNIYKKPKRTVLDVNAHMKTHTAENSTLPKHTKIHTGTKFYSCDVCDYKTAYKGNFVIHESTHTGVKPYSCETCNYKTAYKNHLLVHKRTHTGEKPYSCETCNYRTANRGNLLMHKRIHSGEKPYSCKTCDYKTAQKSSLLKHKRTHTGEKPFSCTMCNYKTAEKRGLERHNRTHTGEKPFSCETCDYKSAHKSDLERHKRTHTGAKPYSCETCNYKTASKSNLLKHRRTHTDKKPFS</sequence>
<dbReference type="SUPFAM" id="SSF57667">
    <property type="entry name" value="beta-beta-alpha zinc fingers"/>
    <property type="match status" value="4"/>
</dbReference>
<comment type="subcellular location">
    <subcellularLocation>
        <location evidence="1">Nucleus</location>
    </subcellularLocation>
</comment>
<feature type="domain" description="C2H2-type" evidence="8">
    <location>
        <begin position="437"/>
        <end position="464"/>
    </location>
</feature>
<gene>
    <name evidence="10" type="primary">LOC112056004</name>
</gene>
<feature type="domain" description="C2H2-type" evidence="8">
    <location>
        <begin position="409"/>
        <end position="436"/>
    </location>
</feature>
<protein>
    <submittedName>
        <fullName evidence="10">Zinc finger protein 182-like isoform X1</fullName>
    </submittedName>
</protein>
<accession>A0ABM3M5S9</accession>
<organism evidence="9 10">
    <name type="scientific">Bicyclus anynana</name>
    <name type="common">Squinting bush brown butterfly</name>
    <dbReference type="NCBI Taxonomy" id="110368"/>
    <lineage>
        <taxon>Eukaryota</taxon>
        <taxon>Metazoa</taxon>
        <taxon>Ecdysozoa</taxon>
        <taxon>Arthropoda</taxon>
        <taxon>Hexapoda</taxon>
        <taxon>Insecta</taxon>
        <taxon>Pterygota</taxon>
        <taxon>Neoptera</taxon>
        <taxon>Endopterygota</taxon>
        <taxon>Lepidoptera</taxon>
        <taxon>Glossata</taxon>
        <taxon>Ditrysia</taxon>
        <taxon>Papilionoidea</taxon>
        <taxon>Nymphalidae</taxon>
        <taxon>Satyrinae</taxon>
        <taxon>Satyrini</taxon>
        <taxon>Mycalesina</taxon>
        <taxon>Bicyclus</taxon>
    </lineage>
</organism>
<evidence type="ECO:0000256" key="4">
    <source>
        <dbReference type="ARBA" id="ARBA00022771"/>
    </source>
</evidence>
<evidence type="ECO:0000256" key="3">
    <source>
        <dbReference type="ARBA" id="ARBA00022737"/>
    </source>
</evidence>
<dbReference type="PANTHER" id="PTHR24394:SF29">
    <property type="entry name" value="MYONEURIN"/>
    <property type="match status" value="1"/>
</dbReference>
<evidence type="ECO:0000313" key="10">
    <source>
        <dbReference type="RefSeq" id="XP_052746363.1"/>
    </source>
</evidence>
<dbReference type="Pfam" id="PF00096">
    <property type="entry name" value="zf-C2H2"/>
    <property type="match status" value="3"/>
</dbReference>
<dbReference type="PROSITE" id="PS50157">
    <property type="entry name" value="ZINC_FINGER_C2H2_2"/>
    <property type="match status" value="7"/>
</dbReference>
<evidence type="ECO:0000259" key="8">
    <source>
        <dbReference type="PROSITE" id="PS50157"/>
    </source>
</evidence>
<evidence type="ECO:0000313" key="9">
    <source>
        <dbReference type="Proteomes" id="UP001652582"/>
    </source>
</evidence>
<reference evidence="10" key="1">
    <citation type="submission" date="2025-08" db="UniProtKB">
        <authorList>
            <consortium name="RefSeq"/>
        </authorList>
    </citation>
    <scope>IDENTIFICATION</scope>
</reference>
<feature type="domain" description="C2H2-type" evidence="8">
    <location>
        <begin position="493"/>
        <end position="520"/>
    </location>
</feature>
<feature type="domain" description="C2H2-type" evidence="8">
    <location>
        <begin position="325"/>
        <end position="352"/>
    </location>
</feature>
<feature type="domain" description="C2H2-type" evidence="8">
    <location>
        <begin position="353"/>
        <end position="380"/>
    </location>
</feature>
<keyword evidence="4 7" id="KW-0863">Zinc-finger</keyword>
<feature type="domain" description="C2H2-type" evidence="8">
    <location>
        <begin position="465"/>
        <end position="492"/>
    </location>
</feature>
<keyword evidence="3" id="KW-0677">Repeat</keyword>
<evidence type="ECO:0000256" key="6">
    <source>
        <dbReference type="ARBA" id="ARBA00023242"/>
    </source>
</evidence>
<evidence type="ECO:0000256" key="5">
    <source>
        <dbReference type="ARBA" id="ARBA00022833"/>
    </source>
</evidence>
<evidence type="ECO:0000256" key="2">
    <source>
        <dbReference type="ARBA" id="ARBA00022723"/>
    </source>
</evidence>
<evidence type="ECO:0000256" key="1">
    <source>
        <dbReference type="ARBA" id="ARBA00004123"/>
    </source>
</evidence>
<keyword evidence="6" id="KW-0539">Nucleus</keyword>
<dbReference type="GeneID" id="112056004"/>
<proteinExistence type="predicted"/>
<dbReference type="SMART" id="SM00355">
    <property type="entry name" value="ZnF_C2H2"/>
    <property type="match status" value="8"/>
</dbReference>
<evidence type="ECO:0000256" key="7">
    <source>
        <dbReference type="PROSITE-ProRule" id="PRU00042"/>
    </source>
</evidence>
<dbReference type="Gene3D" id="3.30.160.60">
    <property type="entry name" value="Classic Zinc Finger"/>
    <property type="match status" value="7"/>
</dbReference>
<dbReference type="RefSeq" id="XP_052746363.1">
    <property type="nucleotide sequence ID" value="XM_052890403.1"/>
</dbReference>
<dbReference type="InterPro" id="IPR013087">
    <property type="entry name" value="Znf_C2H2_type"/>
</dbReference>
<dbReference type="PANTHER" id="PTHR24394">
    <property type="entry name" value="ZINC FINGER PROTEIN"/>
    <property type="match status" value="1"/>
</dbReference>
<feature type="domain" description="C2H2-type" evidence="8">
    <location>
        <begin position="381"/>
        <end position="408"/>
    </location>
</feature>
<dbReference type="InterPro" id="IPR036236">
    <property type="entry name" value="Znf_C2H2_sf"/>
</dbReference>
<keyword evidence="5" id="KW-0862">Zinc</keyword>
<keyword evidence="9" id="KW-1185">Reference proteome</keyword>
<keyword evidence="2" id="KW-0479">Metal-binding</keyword>
<dbReference type="PROSITE" id="PS00028">
    <property type="entry name" value="ZINC_FINGER_C2H2_1"/>
    <property type="match status" value="1"/>
</dbReference>